<keyword evidence="4 5" id="KW-0472">Membrane</keyword>
<evidence type="ECO:0000313" key="8">
    <source>
        <dbReference type="Proteomes" id="UP000235728"/>
    </source>
</evidence>
<comment type="subcellular location">
    <subcellularLocation>
        <location evidence="1">Membrane</location>
    </subcellularLocation>
</comment>
<dbReference type="Proteomes" id="UP000235728">
    <property type="component" value="Unassembled WGS sequence"/>
</dbReference>
<feature type="transmembrane region" description="Helical" evidence="5">
    <location>
        <begin position="180"/>
        <end position="202"/>
    </location>
</feature>
<keyword evidence="2 5" id="KW-0812">Transmembrane</keyword>
<reference evidence="7 8" key="1">
    <citation type="journal article" date="2016" name="Appl. Microbiol. Biotechnol.">
        <title>Characterization of T-DNA insertion mutants with decreased virulence in the entomopathogenic fungus Beauveria bassiana JEF-007.</title>
        <authorList>
            <person name="Kim S."/>
            <person name="Lee S.J."/>
            <person name="Nai Y.S."/>
            <person name="Yu J.S."/>
            <person name="Lee M.R."/>
            <person name="Yang Y.T."/>
            <person name="Kim J.S."/>
        </authorList>
    </citation>
    <scope>NUCLEOTIDE SEQUENCE [LARGE SCALE GENOMIC DNA]</scope>
    <source>
        <strain evidence="7 8">JEF-007</strain>
    </source>
</reference>
<dbReference type="InterPro" id="IPR006694">
    <property type="entry name" value="Fatty_acid_hydroxylase"/>
</dbReference>
<feature type="domain" description="Fatty acid hydroxylase" evidence="6">
    <location>
        <begin position="190"/>
        <end position="337"/>
    </location>
</feature>
<keyword evidence="7" id="KW-0503">Monooxygenase</keyword>
<accession>A0A2N6NY28</accession>
<dbReference type="Pfam" id="PF04116">
    <property type="entry name" value="FA_hydroxylase"/>
    <property type="match status" value="1"/>
</dbReference>
<evidence type="ECO:0000256" key="5">
    <source>
        <dbReference type="SAM" id="Phobius"/>
    </source>
</evidence>
<proteinExistence type="predicted"/>
<evidence type="ECO:0000259" key="6">
    <source>
        <dbReference type="Pfam" id="PF04116"/>
    </source>
</evidence>
<evidence type="ECO:0000256" key="4">
    <source>
        <dbReference type="ARBA" id="ARBA00023136"/>
    </source>
</evidence>
<dbReference type="GO" id="GO:0004497">
    <property type="term" value="F:monooxygenase activity"/>
    <property type="evidence" value="ECO:0007669"/>
    <property type="project" value="UniProtKB-KW"/>
</dbReference>
<organism evidence="7 8">
    <name type="scientific">Beauveria bassiana</name>
    <name type="common">White muscardine disease fungus</name>
    <name type="synonym">Tritirachium shiotae</name>
    <dbReference type="NCBI Taxonomy" id="176275"/>
    <lineage>
        <taxon>Eukaryota</taxon>
        <taxon>Fungi</taxon>
        <taxon>Dikarya</taxon>
        <taxon>Ascomycota</taxon>
        <taxon>Pezizomycotina</taxon>
        <taxon>Sordariomycetes</taxon>
        <taxon>Hypocreomycetidae</taxon>
        <taxon>Hypocreales</taxon>
        <taxon>Cordycipitaceae</taxon>
        <taxon>Beauveria</taxon>
    </lineage>
</organism>
<dbReference type="EMBL" id="MRVG01000002">
    <property type="protein sequence ID" value="PMB72168.1"/>
    <property type="molecule type" value="Genomic_DNA"/>
</dbReference>
<evidence type="ECO:0000256" key="2">
    <source>
        <dbReference type="ARBA" id="ARBA00022692"/>
    </source>
</evidence>
<dbReference type="GO" id="GO:0016020">
    <property type="term" value="C:membrane"/>
    <property type="evidence" value="ECO:0007669"/>
    <property type="project" value="UniProtKB-SubCell"/>
</dbReference>
<evidence type="ECO:0000313" key="7">
    <source>
        <dbReference type="EMBL" id="PMB72168.1"/>
    </source>
</evidence>
<name>A0A2N6NY28_BEABA</name>
<dbReference type="AlphaFoldDB" id="A0A2N6NY28"/>
<dbReference type="GO" id="GO:0005506">
    <property type="term" value="F:iron ion binding"/>
    <property type="evidence" value="ECO:0007669"/>
    <property type="project" value="InterPro"/>
</dbReference>
<dbReference type="OMA" id="DRFDFYH"/>
<keyword evidence="3 5" id="KW-1133">Transmembrane helix</keyword>
<feature type="transmembrane region" description="Helical" evidence="5">
    <location>
        <begin position="56"/>
        <end position="75"/>
    </location>
</feature>
<feature type="transmembrane region" description="Helical" evidence="5">
    <location>
        <begin position="87"/>
        <end position="105"/>
    </location>
</feature>
<evidence type="ECO:0000256" key="1">
    <source>
        <dbReference type="ARBA" id="ARBA00004370"/>
    </source>
</evidence>
<protein>
    <submittedName>
        <fullName evidence="7">Alkylglycerol monooxygenase</fullName>
    </submittedName>
</protein>
<dbReference type="GO" id="GO:0008610">
    <property type="term" value="P:lipid biosynthetic process"/>
    <property type="evidence" value="ECO:0007669"/>
    <property type="project" value="InterPro"/>
</dbReference>
<dbReference type="InterPro" id="IPR050307">
    <property type="entry name" value="Sterol_Desaturase_Related"/>
</dbReference>
<gene>
    <name evidence="7" type="primary">agmo_1</name>
    <name evidence="7" type="ORF">BM221_002268</name>
</gene>
<keyword evidence="7" id="KW-0560">Oxidoreductase</keyword>
<dbReference type="PANTHER" id="PTHR11863">
    <property type="entry name" value="STEROL DESATURASE"/>
    <property type="match status" value="1"/>
</dbReference>
<evidence type="ECO:0000256" key="3">
    <source>
        <dbReference type="ARBA" id="ARBA00022989"/>
    </source>
</evidence>
<comment type="caution">
    <text evidence="7">The sequence shown here is derived from an EMBL/GenBank/DDBJ whole genome shotgun (WGS) entry which is preliminary data.</text>
</comment>
<sequence length="358" mass="40773">MSKQVNPKDSMKSTWLHGDRSRWKWSHKLLAGQLTSHPEYDIDIPVHAKTDPMPVLAGWTSHVFVLLRALGTMLAHQVLLRVTGWRALPAWLVFGLYTAGALSMMGRLTTALRRLGKEHGFLDGEHARDGVPDVGVDRVAVSLGKLMLGRPGLTVLLAYRGGGADADAVAPLDVAADPAWWAWLALHAGVYTLALDFFFYWYHRAMHDVPTLWKLHRRHHLTKHPNTMLTGYADDEQELGDMLLIPLLTYLAMRAAFGDRFDFYHWWVCQMYVLFTESAGHSGVRLLLNPPSTLDWLWDRSGLALAVEDHDMHHRRGSKKSFNYGKQTLVWDHLFGTVYPREETPHVDRTKVVWFPMI</sequence>